<organism evidence="1 2">
    <name type="scientific">Methanomethylophilus alvi</name>
    <dbReference type="NCBI Taxonomy" id="1291540"/>
    <lineage>
        <taxon>Archaea</taxon>
        <taxon>Methanobacteriati</taxon>
        <taxon>Thermoplasmatota</taxon>
        <taxon>Thermoplasmata</taxon>
        <taxon>Methanomassiliicoccales</taxon>
        <taxon>Methanomethylophilaceae</taxon>
        <taxon>Methanomethylophilus</taxon>
    </lineage>
</organism>
<dbReference type="EMBL" id="CP017686">
    <property type="protein sequence ID" value="AYQ54773.1"/>
    <property type="molecule type" value="Genomic_DNA"/>
</dbReference>
<evidence type="ECO:0000313" key="1">
    <source>
        <dbReference type="EMBL" id="AYQ54773.1"/>
    </source>
</evidence>
<proteinExistence type="predicted"/>
<dbReference type="RefSeq" id="WP_015504498.1">
    <property type="nucleotide sequence ID" value="NZ_CP017686.1"/>
</dbReference>
<accession>A0A3G3IFX9</accession>
<sequence length="128" mass="14729">MANKSSVHFILKGKSDYKDLAPVFPDILRSALVIADQVPEEEELTMIIQLNLDDLEKNRKPEGYIRKARIRMVFPLDRKEFYLQSYNPKIVDLGKIRETVSEILTKGGVSFDVTEDDDILFDLPSKKN</sequence>
<dbReference type="OMA" id="WNSHIIM"/>
<protein>
    <submittedName>
        <fullName evidence="1">Uncharacterized protein</fullName>
    </submittedName>
</protein>
<dbReference type="AlphaFoldDB" id="A0A3G3IFX9"/>
<dbReference type="Proteomes" id="UP000273278">
    <property type="component" value="Chromosome"/>
</dbReference>
<name>A0A3G3IFX9_9ARCH</name>
<reference evidence="1 2" key="1">
    <citation type="submission" date="2016-10" db="EMBL/GenBank/DDBJ databases">
        <title>Complete genome of the TMA-utilizing, human hosted archaeon Methanomethylophilus alvus Gen. nov, sp. nov., strain Mx-05, derived from a pure culture.</title>
        <authorList>
            <person name="Brugere J.-F."/>
            <person name="Ben Hania W."/>
            <person name="Chaudhary P.P."/>
            <person name="Gaci N."/>
            <person name="Borrel G."/>
            <person name="Cao Van Tuat L."/>
            <person name="Fardeau M.-L."/>
            <person name="Harris H.M.B."/>
            <person name="O'Toole P.W."/>
            <person name="Ollivier B."/>
        </authorList>
    </citation>
    <scope>NUCLEOTIDE SEQUENCE [LARGE SCALE GENOMIC DNA]</scope>
    <source>
        <strain evidence="1 2">Mx-05</strain>
    </source>
</reference>
<evidence type="ECO:0000313" key="2">
    <source>
        <dbReference type="Proteomes" id="UP000273278"/>
    </source>
</evidence>
<gene>
    <name evidence="1" type="ORF">BKD89_02990</name>
</gene>
<dbReference type="GeneID" id="41321401"/>